<dbReference type="Gene3D" id="1.20.140.10">
    <property type="entry name" value="Butyryl-CoA Dehydrogenase, subunit A, domain 3"/>
    <property type="match status" value="1"/>
</dbReference>
<dbReference type="GO" id="GO:0050660">
    <property type="term" value="F:flavin adenine dinucleotide binding"/>
    <property type="evidence" value="ECO:0007669"/>
    <property type="project" value="InterPro"/>
</dbReference>
<dbReference type="InterPro" id="IPR013786">
    <property type="entry name" value="AcylCoA_DH/ox_N"/>
</dbReference>
<dbReference type="InterPro" id="IPR046373">
    <property type="entry name" value="Acyl-CoA_Oxase/DH_mid-dom_sf"/>
</dbReference>
<evidence type="ECO:0000259" key="8">
    <source>
        <dbReference type="Pfam" id="PF02771"/>
    </source>
</evidence>
<dbReference type="InterPro" id="IPR009075">
    <property type="entry name" value="AcylCo_DH/oxidase_C"/>
</dbReference>
<dbReference type="InterPro" id="IPR009100">
    <property type="entry name" value="AcylCoA_DH/oxidase_NM_dom_sf"/>
</dbReference>
<dbReference type="Gene3D" id="2.40.110.10">
    <property type="entry name" value="Butyryl-CoA Dehydrogenase, subunit A, domain 2"/>
    <property type="match status" value="1"/>
</dbReference>
<organism evidence="9 10">
    <name type="scientific">Burkholderia ubonensis</name>
    <dbReference type="NCBI Taxonomy" id="101571"/>
    <lineage>
        <taxon>Bacteria</taxon>
        <taxon>Pseudomonadati</taxon>
        <taxon>Pseudomonadota</taxon>
        <taxon>Betaproteobacteria</taxon>
        <taxon>Burkholderiales</taxon>
        <taxon>Burkholderiaceae</taxon>
        <taxon>Burkholderia</taxon>
        <taxon>Burkholderia cepacia complex</taxon>
    </lineage>
</organism>
<protein>
    <submittedName>
        <fullName evidence="9">Acyl-CoA dehydrogenase</fullName>
    </submittedName>
</protein>
<feature type="domain" description="Acyl-CoA dehydrogenase/oxidase C-terminal" evidence="6">
    <location>
        <begin position="235"/>
        <end position="382"/>
    </location>
</feature>
<dbReference type="EMBL" id="LOTN01000044">
    <property type="protein sequence ID" value="KUZ86982.1"/>
    <property type="molecule type" value="Genomic_DNA"/>
</dbReference>
<comment type="similarity">
    <text evidence="2">Belongs to the acyl-CoA dehydrogenase family.</text>
</comment>
<feature type="domain" description="Acyl-CoA dehydrogenase/oxidase N-terminal" evidence="8">
    <location>
        <begin position="51"/>
        <end position="126"/>
    </location>
</feature>
<keyword evidence="3" id="KW-0285">Flavoprotein</keyword>
<evidence type="ECO:0000313" key="9">
    <source>
        <dbReference type="EMBL" id="KUZ86982.1"/>
    </source>
</evidence>
<dbReference type="PANTHER" id="PTHR48083:SF2">
    <property type="entry name" value="MEDIUM-CHAIN SPECIFIC ACYL-COA DEHYDROGENASE, MITOCHONDRIAL"/>
    <property type="match status" value="1"/>
</dbReference>
<dbReference type="InterPro" id="IPR037069">
    <property type="entry name" value="AcylCoA_DH/ox_N_sf"/>
</dbReference>
<feature type="domain" description="Acyl-CoA oxidase/dehydrogenase middle" evidence="7">
    <location>
        <begin position="132"/>
        <end position="221"/>
    </location>
</feature>
<comment type="caution">
    <text evidence="9">The sequence shown here is derived from an EMBL/GenBank/DDBJ whole genome shotgun (WGS) entry which is preliminary data.</text>
</comment>
<evidence type="ECO:0000256" key="1">
    <source>
        <dbReference type="ARBA" id="ARBA00001974"/>
    </source>
</evidence>
<dbReference type="SUPFAM" id="SSF56645">
    <property type="entry name" value="Acyl-CoA dehydrogenase NM domain-like"/>
    <property type="match status" value="1"/>
</dbReference>
<proteinExistence type="inferred from homology"/>
<evidence type="ECO:0000256" key="2">
    <source>
        <dbReference type="ARBA" id="ARBA00009347"/>
    </source>
</evidence>
<dbReference type="GO" id="GO:0033539">
    <property type="term" value="P:fatty acid beta-oxidation using acyl-CoA dehydrogenase"/>
    <property type="evidence" value="ECO:0007669"/>
    <property type="project" value="TreeGrafter"/>
</dbReference>
<name>A0A102L4L9_9BURK</name>
<dbReference type="InterPro" id="IPR050741">
    <property type="entry name" value="Acyl-CoA_dehydrogenase"/>
</dbReference>
<dbReference type="InterPro" id="IPR006091">
    <property type="entry name" value="Acyl-CoA_Oxase/DH_mid-dom"/>
</dbReference>
<dbReference type="SUPFAM" id="SSF47203">
    <property type="entry name" value="Acyl-CoA dehydrogenase C-terminal domain-like"/>
    <property type="match status" value="1"/>
</dbReference>
<keyword evidence="5" id="KW-0560">Oxidoreductase</keyword>
<dbReference type="AlphaFoldDB" id="A0A102L4L9"/>
<dbReference type="InterPro" id="IPR036250">
    <property type="entry name" value="AcylCo_DH-like_C"/>
</dbReference>
<reference evidence="9 10" key="1">
    <citation type="submission" date="2015-11" db="EMBL/GenBank/DDBJ databases">
        <title>Expanding the genomic diversity of Burkholderia species for the development of highly accurate diagnostics.</title>
        <authorList>
            <person name="Sahl J."/>
            <person name="Keim P."/>
            <person name="Wagner D."/>
        </authorList>
    </citation>
    <scope>NUCLEOTIDE SEQUENCE [LARGE SCALE GENOMIC DNA]</scope>
    <source>
        <strain evidence="9 10">RF32-BP4</strain>
    </source>
</reference>
<evidence type="ECO:0000259" key="6">
    <source>
        <dbReference type="Pfam" id="PF00441"/>
    </source>
</evidence>
<dbReference type="PANTHER" id="PTHR48083">
    <property type="entry name" value="MEDIUM-CHAIN SPECIFIC ACYL-COA DEHYDROGENASE, MITOCHONDRIAL-RELATED"/>
    <property type="match status" value="1"/>
</dbReference>
<evidence type="ECO:0000313" key="10">
    <source>
        <dbReference type="Proteomes" id="UP000065521"/>
    </source>
</evidence>
<dbReference type="Pfam" id="PF02771">
    <property type="entry name" value="Acyl-CoA_dh_N"/>
    <property type="match status" value="1"/>
</dbReference>
<comment type="cofactor">
    <cofactor evidence="1">
        <name>FAD</name>
        <dbReference type="ChEBI" id="CHEBI:57692"/>
    </cofactor>
</comment>
<dbReference type="Pfam" id="PF02770">
    <property type="entry name" value="Acyl-CoA_dh_M"/>
    <property type="match status" value="1"/>
</dbReference>
<dbReference type="CDD" id="cd00567">
    <property type="entry name" value="ACAD"/>
    <property type="match status" value="1"/>
</dbReference>
<dbReference type="RefSeq" id="WP_059635175.1">
    <property type="nucleotide sequence ID" value="NZ_LOTK01000016.1"/>
</dbReference>
<evidence type="ECO:0000256" key="5">
    <source>
        <dbReference type="ARBA" id="ARBA00023002"/>
    </source>
</evidence>
<keyword evidence="4" id="KW-0274">FAD</keyword>
<accession>A0A102L4L9</accession>
<evidence type="ECO:0000256" key="3">
    <source>
        <dbReference type="ARBA" id="ARBA00022630"/>
    </source>
</evidence>
<evidence type="ECO:0000259" key="7">
    <source>
        <dbReference type="Pfam" id="PF02770"/>
    </source>
</evidence>
<evidence type="ECO:0000256" key="4">
    <source>
        <dbReference type="ARBA" id="ARBA00022827"/>
    </source>
</evidence>
<dbReference type="Proteomes" id="UP000065521">
    <property type="component" value="Unassembled WGS sequence"/>
</dbReference>
<gene>
    <name evidence="9" type="ORF">WI38_00665</name>
</gene>
<dbReference type="Gene3D" id="1.10.540.10">
    <property type="entry name" value="Acyl-CoA dehydrogenase/oxidase, N-terminal domain"/>
    <property type="match status" value="1"/>
</dbReference>
<dbReference type="GO" id="GO:0003995">
    <property type="term" value="F:acyl-CoA dehydrogenase activity"/>
    <property type="evidence" value="ECO:0007669"/>
    <property type="project" value="TreeGrafter"/>
</dbReference>
<dbReference type="Pfam" id="PF00441">
    <property type="entry name" value="Acyl-CoA_dh_1"/>
    <property type="match status" value="1"/>
</dbReference>
<dbReference type="GO" id="GO:0005737">
    <property type="term" value="C:cytoplasm"/>
    <property type="evidence" value="ECO:0007669"/>
    <property type="project" value="TreeGrafter"/>
</dbReference>
<sequence>MKIFDASILNLPFYDAAHRTLAADLDAWVDVHAYLPREYAHLSPSERGRVYARVLGEHGWLRYAVDPAPGRTRPDVRSLCLIREALSYLDDLVDFAFAIQGLAAAPIAWFGSAAQQAAWLGALRDGTAVGSLALSEPDVGSNLAALAVAAERTPDGYAVDGRKTWVSNGTIATHHAVLLRTGDGPGGLGLSFLSAPAATPGLAASEIELVAPRAFASLTFDRVALPADALIGASGAGFRYAMEILNLYRVTVGATALGFARRALAASLDWSRRREVAGGKLIQQQFTVDKLAGMATFADAAALLVARSAWEFDTGAADLAAHASMAKLFATDGVAQVVDDTVQLFGAAGLVAGSTPEQLYRQVRALRIYEGTSEIQKIVIAGSVSRPCK</sequence>